<dbReference type="OrthoDB" id="5298944at2"/>
<dbReference type="AlphaFoldDB" id="A0A437RED3"/>
<proteinExistence type="inferred from homology"/>
<sequence length="460" mass="51111">MSQGATDLPPSWLALRLGDVVTYGSTEKTEPDDISPETWVLELEDVERDSSRILRRLSFAERQSKSTKNRFAPGDVLYGKLRPYLNKVVYADAPGVCTTEIVPIKPGPALVGRFLFHWLRHPEFLRYVTEVSHGVNMPRLGTDAGAKAPFVLAPLREQQRIADKLDTVLARVDACRDRLARVAPLLKRFRQSVLAAATSGRLTEHWRHKAGASIQTLAFEKLLAPEPGALKRGPFGSSIKKAFFVASGYKVYEQKNAIQDDETLGTYFLDESKFEELRDFAVAPGDFIVSCAGTIGRISQLSKSATKGVINQALMRIRIDEKVVRPRYFRLLFEAPWFQAAILEKTQGSAMQNMAAVKVIKQVPVELPGRDEQDEIIRRVEALFAFADRLEARLAQAQTAVDRLTPSLLAKAFRGELVPQDPADEPAAELLRRLHAEVADNAGAVPVRRRAHKRAGAPIA</sequence>
<dbReference type="RefSeq" id="WP_128229208.1">
    <property type="nucleotide sequence ID" value="NZ_SACR01000004.1"/>
</dbReference>
<evidence type="ECO:0000256" key="3">
    <source>
        <dbReference type="ARBA" id="ARBA00023125"/>
    </source>
</evidence>
<keyword evidence="3" id="KW-0238">DNA-binding</keyword>
<organism evidence="5 6">
    <name type="scientific">Rubrivivax rivuli</name>
    <dbReference type="NCBI Taxonomy" id="1862385"/>
    <lineage>
        <taxon>Bacteria</taxon>
        <taxon>Pseudomonadati</taxon>
        <taxon>Pseudomonadota</taxon>
        <taxon>Betaproteobacteria</taxon>
        <taxon>Burkholderiales</taxon>
        <taxon>Sphaerotilaceae</taxon>
        <taxon>Rubrivivax</taxon>
    </lineage>
</organism>
<evidence type="ECO:0000256" key="1">
    <source>
        <dbReference type="ARBA" id="ARBA00010923"/>
    </source>
</evidence>
<dbReference type="Gene3D" id="3.90.220.20">
    <property type="entry name" value="DNA methylase specificity domains"/>
    <property type="match status" value="2"/>
</dbReference>
<reference evidence="5 6" key="1">
    <citation type="submission" date="2019-01" db="EMBL/GenBank/DDBJ databases">
        <authorList>
            <person name="Chen W.-M."/>
        </authorList>
    </citation>
    <scope>NUCLEOTIDE SEQUENCE [LARGE SCALE GENOMIC DNA]</scope>
    <source>
        <strain evidence="5 6">KYPY4</strain>
    </source>
</reference>
<dbReference type="InterPro" id="IPR000055">
    <property type="entry name" value="Restrct_endonuc_typeI_TRD"/>
</dbReference>
<dbReference type="Pfam" id="PF01420">
    <property type="entry name" value="Methylase_S"/>
    <property type="match status" value="1"/>
</dbReference>
<dbReference type="GO" id="GO:0009307">
    <property type="term" value="P:DNA restriction-modification system"/>
    <property type="evidence" value="ECO:0007669"/>
    <property type="project" value="UniProtKB-KW"/>
</dbReference>
<comment type="similarity">
    <text evidence="1">Belongs to the type-I restriction system S methylase family.</text>
</comment>
<evidence type="ECO:0000313" key="5">
    <source>
        <dbReference type="EMBL" id="RVU45128.1"/>
    </source>
</evidence>
<name>A0A437RED3_9BURK</name>
<dbReference type="PANTHER" id="PTHR43140">
    <property type="entry name" value="TYPE-1 RESTRICTION ENZYME ECOKI SPECIFICITY PROTEIN"/>
    <property type="match status" value="1"/>
</dbReference>
<evidence type="ECO:0000256" key="2">
    <source>
        <dbReference type="ARBA" id="ARBA00022747"/>
    </source>
</evidence>
<gene>
    <name evidence="5" type="ORF">EOE66_13305</name>
</gene>
<dbReference type="Proteomes" id="UP000285575">
    <property type="component" value="Unassembled WGS sequence"/>
</dbReference>
<dbReference type="PANTHER" id="PTHR43140:SF1">
    <property type="entry name" value="TYPE I RESTRICTION ENZYME ECOKI SPECIFICITY SUBUNIT"/>
    <property type="match status" value="1"/>
</dbReference>
<dbReference type="InterPro" id="IPR044946">
    <property type="entry name" value="Restrct_endonuc_typeI_TRD_sf"/>
</dbReference>
<keyword evidence="6" id="KW-1185">Reference proteome</keyword>
<evidence type="ECO:0000313" key="6">
    <source>
        <dbReference type="Proteomes" id="UP000285575"/>
    </source>
</evidence>
<dbReference type="GO" id="GO:0003677">
    <property type="term" value="F:DNA binding"/>
    <property type="evidence" value="ECO:0007669"/>
    <property type="project" value="UniProtKB-KW"/>
</dbReference>
<dbReference type="EMBL" id="SACR01000004">
    <property type="protein sequence ID" value="RVU45128.1"/>
    <property type="molecule type" value="Genomic_DNA"/>
</dbReference>
<protein>
    <recommendedName>
        <fullName evidence="4">Type I restriction modification DNA specificity domain-containing protein</fullName>
    </recommendedName>
</protein>
<comment type="caution">
    <text evidence="5">The sequence shown here is derived from an EMBL/GenBank/DDBJ whole genome shotgun (WGS) entry which is preliminary data.</text>
</comment>
<dbReference type="InterPro" id="IPR051212">
    <property type="entry name" value="Type-I_RE_S_subunit"/>
</dbReference>
<feature type="domain" description="Type I restriction modification DNA specificity" evidence="4">
    <location>
        <begin position="275"/>
        <end position="394"/>
    </location>
</feature>
<accession>A0A437RED3</accession>
<evidence type="ECO:0000259" key="4">
    <source>
        <dbReference type="Pfam" id="PF01420"/>
    </source>
</evidence>
<keyword evidence="2" id="KW-0680">Restriction system</keyword>
<dbReference type="SUPFAM" id="SSF116734">
    <property type="entry name" value="DNA methylase specificity domain"/>
    <property type="match status" value="2"/>
</dbReference>